<organism evidence="1 2">
    <name type="scientific">Colletotrichum truncatum</name>
    <name type="common">Anthracnose fungus</name>
    <name type="synonym">Colletotrichum capsici</name>
    <dbReference type="NCBI Taxonomy" id="5467"/>
    <lineage>
        <taxon>Eukaryota</taxon>
        <taxon>Fungi</taxon>
        <taxon>Dikarya</taxon>
        <taxon>Ascomycota</taxon>
        <taxon>Pezizomycotina</taxon>
        <taxon>Sordariomycetes</taxon>
        <taxon>Hypocreomycetidae</taxon>
        <taxon>Glomerellales</taxon>
        <taxon>Glomerellaceae</taxon>
        <taxon>Colletotrichum</taxon>
        <taxon>Colletotrichum truncatum species complex</taxon>
    </lineage>
</organism>
<gene>
    <name evidence="1" type="ORF">CTRU02_206164</name>
</gene>
<protein>
    <submittedName>
        <fullName evidence="1">Uncharacterized protein</fullName>
    </submittedName>
</protein>
<comment type="caution">
    <text evidence="1">The sequence shown here is derived from an EMBL/GenBank/DDBJ whole genome shotgun (WGS) entry which is preliminary data.</text>
</comment>
<proteinExistence type="predicted"/>
<evidence type="ECO:0000313" key="2">
    <source>
        <dbReference type="Proteomes" id="UP000805649"/>
    </source>
</evidence>
<sequence length="78" mass="8616">MPSSQTSSMAVNPGSSLQEHPQKQPTDQPASRQMREEMFMANTGYTPYSRLYSGQIPAQTLADKLGQQHLANLPHNSN</sequence>
<name>A0ACC3Z627_COLTU</name>
<keyword evidence="2" id="KW-1185">Reference proteome</keyword>
<dbReference type="Proteomes" id="UP000805649">
    <property type="component" value="Unassembled WGS sequence"/>
</dbReference>
<accession>A0ACC3Z627</accession>
<reference evidence="1 2" key="1">
    <citation type="journal article" date="2020" name="Phytopathology">
        <title>Genome Sequence Resources of Colletotrichum truncatum, C. plurivorum, C. musicola, and C. sojae: Four Species Pathogenic to Soybean (Glycine max).</title>
        <authorList>
            <person name="Rogerio F."/>
            <person name="Boufleur T.R."/>
            <person name="Ciampi-Guillardi M."/>
            <person name="Sukno S.A."/>
            <person name="Thon M.R."/>
            <person name="Massola Junior N.S."/>
            <person name="Baroncelli R."/>
        </authorList>
    </citation>
    <scope>NUCLEOTIDE SEQUENCE [LARGE SCALE GENOMIC DNA]</scope>
    <source>
        <strain evidence="1 2">CMES1059</strain>
    </source>
</reference>
<dbReference type="EMBL" id="VUJX02000003">
    <property type="protein sequence ID" value="KAL0939554.1"/>
    <property type="molecule type" value="Genomic_DNA"/>
</dbReference>
<evidence type="ECO:0000313" key="1">
    <source>
        <dbReference type="EMBL" id="KAL0939554.1"/>
    </source>
</evidence>